<keyword evidence="3" id="KW-1185">Reference proteome</keyword>
<keyword evidence="1" id="KW-0472">Membrane</keyword>
<reference evidence="2 3" key="1">
    <citation type="submission" date="2018-07" db="EMBL/GenBank/DDBJ databases">
        <title>Genome sequence of Nitratireductor thuwali#1536.</title>
        <authorList>
            <person name="Michoud G."/>
            <person name="Merlino G."/>
            <person name="Sefrji F.O."/>
            <person name="Daffonchio D."/>
        </authorList>
    </citation>
    <scope>NUCLEOTIDE SEQUENCE [LARGE SCALE GENOMIC DNA]</scope>
    <source>
        <strain evidence="3">Nit1536</strain>
    </source>
</reference>
<dbReference type="RefSeq" id="WP_338530608.1">
    <property type="nucleotide sequence ID" value="NZ_CP030941.1"/>
</dbReference>
<feature type="transmembrane region" description="Helical" evidence="1">
    <location>
        <begin position="7"/>
        <end position="28"/>
    </location>
</feature>
<name>A0ABY5MNL2_9HYPH</name>
<dbReference type="Gene3D" id="1.20.210.10">
    <property type="entry name" value="Cytochrome c oxidase-like, subunit I domain"/>
    <property type="match status" value="1"/>
</dbReference>
<protein>
    <recommendedName>
        <fullName evidence="4">Cbb3-type cytochrome c oxidase subunit I</fullName>
    </recommendedName>
</protein>
<gene>
    <name evidence="2" type="ORF">NTH_02852</name>
</gene>
<sequence length="135" mass="14182">MPHLATLFFRTAVVFLIIGIAMGLQMAISGTHNVIGAHAHANLLGWATMAIFGGYYALNPAKAQTRLANLQYWVYTAGVAVMVPSLYLLLLGYAAIEPLVALSSLVSAAGVLMFAVIVYSKEPAARMASGAIAAE</sequence>
<evidence type="ECO:0000313" key="3">
    <source>
        <dbReference type="Proteomes" id="UP001342418"/>
    </source>
</evidence>
<proteinExistence type="predicted"/>
<organism evidence="2 3">
    <name type="scientific">Nitratireductor thuwali</name>
    <dbReference type="NCBI Taxonomy" id="2267699"/>
    <lineage>
        <taxon>Bacteria</taxon>
        <taxon>Pseudomonadati</taxon>
        <taxon>Pseudomonadota</taxon>
        <taxon>Alphaproteobacteria</taxon>
        <taxon>Hyphomicrobiales</taxon>
        <taxon>Phyllobacteriaceae</taxon>
        <taxon>Nitratireductor</taxon>
    </lineage>
</organism>
<keyword evidence="1" id="KW-0812">Transmembrane</keyword>
<evidence type="ECO:0000313" key="2">
    <source>
        <dbReference type="EMBL" id="UUP18372.1"/>
    </source>
</evidence>
<evidence type="ECO:0008006" key="4">
    <source>
        <dbReference type="Google" id="ProtNLM"/>
    </source>
</evidence>
<dbReference type="EMBL" id="CP030941">
    <property type="protein sequence ID" value="UUP18372.1"/>
    <property type="molecule type" value="Genomic_DNA"/>
</dbReference>
<dbReference type="Proteomes" id="UP001342418">
    <property type="component" value="Chromosome"/>
</dbReference>
<dbReference type="InterPro" id="IPR036927">
    <property type="entry name" value="Cyt_c_oxase-like_su1_sf"/>
</dbReference>
<accession>A0ABY5MNL2</accession>
<feature type="transmembrane region" description="Helical" evidence="1">
    <location>
        <begin position="70"/>
        <end position="93"/>
    </location>
</feature>
<feature type="transmembrane region" description="Helical" evidence="1">
    <location>
        <begin position="99"/>
        <end position="119"/>
    </location>
</feature>
<feature type="transmembrane region" description="Helical" evidence="1">
    <location>
        <begin position="40"/>
        <end position="58"/>
    </location>
</feature>
<keyword evidence="1" id="KW-1133">Transmembrane helix</keyword>
<dbReference type="SUPFAM" id="SSF81442">
    <property type="entry name" value="Cytochrome c oxidase subunit I-like"/>
    <property type="match status" value="1"/>
</dbReference>
<evidence type="ECO:0000256" key="1">
    <source>
        <dbReference type="SAM" id="Phobius"/>
    </source>
</evidence>